<evidence type="ECO:0000256" key="3">
    <source>
        <dbReference type="ARBA" id="ARBA00038275"/>
    </source>
</evidence>
<gene>
    <name evidence="8" type="ORF">LshimejAT787_2300610</name>
</gene>
<dbReference type="Pfam" id="PF13432">
    <property type="entry name" value="TPR_16"/>
    <property type="match status" value="1"/>
</dbReference>
<dbReference type="OrthoDB" id="629492at2759"/>
<keyword evidence="2 5" id="KW-0802">TPR repeat</keyword>
<feature type="region of interest" description="Disordered" evidence="6">
    <location>
        <begin position="120"/>
        <end position="293"/>
    </location>
</feature>
<proteinExistence type="inferred from homology"/>
<dbReference type="SUPFAM" id="SSF48452">
    <property type="entry name" value="TPR-like"/>
    <property type="match status" value="1"/>
</dbReference>
<keyword evidence="1" id="KW-0677">Repeat</keyword>
<dbReference type="EMBL" id="BRPK01000023">
    <property type="protein sequence ID" value="GLB45501.1"/>
    <property type="molecule type" value="Genomic_DNA"/>
</dbReference>
<dbReference type="SMART" id="SM00028">
    <property type="entry name" value="TPR"/>
    <property type="match status" value="3"/>
</dbReference>
<dbReference type="Gene3D" id="1.25.40.10">
    <property type="entry name" value="Tetratricopeptide repeat domain"/>
    <property type="match status" value="1"/>
</dbReference>
<feature type="domain" description="RNA-polymerase II-associated protein 3-like C-terminal" evidence="7">
    <location>
        <begin position="309"/>
        <end position="400"/>
    </location>
</feature>
<dbReference type="InterPro" id="IPR051966">
    <property type="entry name" value="RPAP3"/>
</dbReference>
<feature type="repeat" description="TPR" evidence="5">
    <location>
        <begin position="74"/>
        <end position="107"/>
    </location>
</feature>
<feature type="compositionally biased region" description="Basic and acidic residues" evidence="6">
    <location>
        <begin position="224"/>
        <end position="240"/>
    </location>
</feature>
<evidence type="ECO:0000259" key="7">
    <source>
        <dbReference type="Pfam" id="PF13877"/>
    </source>
</evidence>
<evidence type="ECO:0000256" key="6">
    <source>
        <dbReference type="SAM" id="MobiDB-lite"/>
    </source>
</evidence>
<comment type="similarity">
    <text evidence="3">Belongs to the RPAP3 family.</text>
</comment>
<evidence type="ECO:0000256" key="4">
    <source>
        <dbReference type="ARBA" id="ARBA00040133"/>
    </source>
</evidence>
<dbReference type="InterPro" id="IPR025986">
    <property type="entry name" value="RPAP3-like_C"/>
</dbReference>
<evidence type="ECO:0000313" key="8">
    <source>
        <dbReference type="EMBL" id="GLB45501.1"/>
    </source>
</evidence>
<reference evidence="8" key="1">
    <citation type="submission" date="2022-07" db="EMBL/GenBank/DDBJ databases">
        <title>The genome of Lyophyllum shimeji provides insight into the initial evolution of ectomycorrhizal fungal genome.</title>
        <authorList>
            <person name="Kobayashi Y."/>
            <person name="Shibata T."/>
            <person name="Hirakawa H."/>
            <person name="Shigenobu S."/>
            <person name="Nishiyama T."/>
            <person name="Yamada A."/>
            <person name="Hasebe M."/>
            <person name="Kawaguchi M."/>
        </authorList>
    </citation>
    <scope>NUCLEOTIDE SEQUENCE</scope>
    <source>
        <strain evidence="8">AT787</strain>
    </source>
</reference>
<name>A0A9P3Q1A8_LYOSH</name>
<feature type="compositionally biased region" description="Polar residues" evidence="6">
    <location>
        <begin position="186"/>
        <end position="201"/>
    </location>
</feature>
<evidence type="ECO:0000313" key="9">
    <source>
        <dbReference type="Proteomes" id="UP001063166"/>
    </source>
</evidence>
<dbReference type="AlphaFoldDB" id="A0A9P3Q1A8"/>
<dbReference type="Proteomes" id="UP001063166">
    <property type="component" value="Unassembled WGS sequence"/>
</dbReference>
<evidence type="ECO:0000256" key="5">
    <source>
        <dbReference type="PROSITE-ProRule" id="PRU00339"/>
    </source>
</evidence>
<dbReference type="GO" id="GO:0101031">
    <property type="term" value="C:protein folding chaperone complex"/>
    <property type="evidence" value="ECO:0007669"/>
    <property type="project" value="TreeGrafter"/>
</dbReference>
<keyword evidence="9" id="KW-1185">Reference proteome</keyword>
<dbReference type="PANTHER" id="PTHR46423:SF1">
    <property type="entry name" value="RNA POLYMERASE II-ASSOCIATED PROTEIN 3"/>
    <property type="match status" value="1"/>
</dbReference>
<protein>
    <recommendedName>
        <fullName evidence="4">RNA polymerase II-associated protein 3</fullName>
    </recommendedName>
</protein>
<sequence length="458" mass="49803">MASRKAQIEKEKGNAAFKSGDYPTAIGHYTAAILADNKDYTLPLNRAAAYLKLGKNEDAERDCTAVLNLNAMNAKALFRRGQARVGMGKLDEALSDLSQALKREPANDAIKQELKKVTDLTAKQGAKRQKPIPSTQVPNRRRVPITIIDPNKPAISPTPPGKAEPAAKQATLSTPKPAPKAAPEQGPSSTETMKPVSTRSLKTVEAHTAQPTPSTARAPSPKPEQPRTFKDAKQARESAKPSRVGGGIFRANGESTVFPPRGDPSAPSPKVEQVMPATPPPPSATAPSPMNVDQEPVGAVVEPVPPEQAPTTLFEFASAWRAASSTSERWGLMLSVPPPRIPALFKTSLEPQLLISILQVFREVLRRSPNAAVTVREYLDAFARVERFGTIVLFLSREEKAVARDVWEALGVTKEDVPENSMADCRTRRDQMGSYRSIDSKERPIRWSVKDCFADQKS</sequence>
<comment type="caution">
    <text evidence="8">The sequence shown here is derived from an EMBL/GenBank/DDBJ whole genome shotgun (WGS) entry which is preliminary data.</text>
</comment>
<dbReference type="Pfam" id="PF13877">
    <property type="entry name" value="RPAP3_C"/>
    <property type="match status" value="1"/>
</dbReference>
<evidence type="ECO:0000256" key="2">
    <source>
        <dbReference type="ARBA" id="ARBA00022803"/>
    </source>
</evidence>
<accession>A0A9P3Q1A8</accession>
<dbReference type="Pfam" id="PF13181">
    <property type="entry name" value="TPR_8"/>
    <property type="match status" value="1"/>
</dbReference>
<dbReference type="PROSITE" id="PS50005">
    <property type="entry name" value="TPR"/>
    <property type="match status" value="1"/>
</dbReference>
<dbReference type="InterPro" id="IPR011990">
    <property type="entry name" value="TPR-like_helical_dom_sf"/>
</dbReference>
<evidence type="ECO:0000256" key="1">
    <source>
        <dbReference type="ARBA" id="ARBA00022737"/>
    </source>
</evidence>
<dbReference type="InterPro" id="IPR019734">
    <property type="entry name" value="TPR_rpt"/>
</dbReference>
<organism evidence="8 9">
    <name type="scientific">Lyophyllum shimeji</name>
    <name type="common">Hon-shimeji</name>
    <name type="synonym">Tricholoma shimeji</name>
    <dbReference type="NCBI Taxonomy" id="47721"/>
    <lineage>
        <taxon>Eukaryota</taxon>
        <taxon>Fungi</taxon>
        <taxon>Dikarya</taxon>
        <taxon>Basidiomycota</taxon>
        <taxon>Agaricomycotina</taxon>
        <taxon>Agaricomycetes</taxon>
        <taxon>Agaricomycetidae</taxon>
        <taxon>Agaricales</taxon>
        <taxon>Tricholomatineae</taxon>
        <taxon>Lyophyllaceae</taxon>
        <taxon>Lyophyllum</taxon>
    </lineage>
</organism>
<dbReference type="PANTHER" id="PTHR46423">
    <property type="entry name" value="RNA POLYMERASE II-ASSOCIATED PROTEIN 3"/>
    <property type="match status" value="1"/>
</dbReference>